<dbReference type="InterPro" id="IPR011990">
    <property type="entry name" value="TPR-like_helical_dom_sf"/>
</dbReference>
<protein>
    <submittedName>
        <fullName evidence="2">Uncharacterized protein</fullName>
    </submittedName>
</protein>
<comment type="caution">
    <text evidence="2">The sequence shown here is derived from an EMBL/GenBank/DDBJ whole genome shotgun (WGS) entry which is preliminary data.</text>
</comment>
<dbReference type="Gene3D" id="3.40.50.1820">
    <property type="entry name" value="alpha/beta hydrolase"/>
    <property type="match status" value="1"/>
</dbReference>
<dbReference type="PROSITE" id="PS51257">
    <property type="entry name" value="PROKAR_LIPOPROTEIN"/>
    <property type="match status" value="1"/>
</dbReference>
<dbReference type="EMBL" id="LJUJ01000001">
    <property type="protein sequence ID" value="KPK64725.1"/>
    <property type="molecule type" value="Genomic_DNA"/>
</dbReference>
<evidence type="ECO:0000313" key="2">
    <source>
        <dbReference type="EMBL" id="KPK64725.1"/>
    </source>
</evidence>
<reference evidence="2 3" key="1">
    <citation type="journal article" date="2015" name="Microbiome">
        <title>Genomic resolution of linkages in carbon, nitrogen, and sulfur cycling among widespread estuary sediment bacteria.</title>
        <authorList>
            <person name="Baker B.J."/>
            <person name="Lazar C.S."/>
            <person name="Teske A.P."/>
            <person name="Dick G.J."/>
        </authorList>
    </citation>
    <scope>NUCLEOTIDE SEQUENCE [LARGE SCALE GENOMIC DNA]</scope>
    <source>
        <strain evidence="2">SM23_42</strain>
    </source>
</reference>
<dbReference type="InterPro" id="IPR019734">
    <property type="entry name" value="TPR_rpt"/>
</dbReference>
<keyword evidence="1" id="KW-0802">TPR repeat</keyword>
<dbReference type="STRING" id="1703779.AMJ83_00595"/>
<dbReference type="PROSITE" id="PS50005">
    <property type="entry name" value="TPR"/>
    <property type="match status" value="1"/>
</dbReference>
<name>A0A0S8FVM4_UNCW3</name>
<dbReference type="Proteomes" id="UP000051373">
    <property type="component" value="Unassembled WGS sequence"/>
</dbReference>
<proteinExistence type="predicted"/>
<gene>
    <name evidence="2" type="ORF">AMJ83_00595</name>
</gene>
<dbReference type="InterPro" id="IPR029058">
    <property type="entry name" value="AB_hydrolase_fold"/>
</dbReference>
<dbReference type="AlphaFoldDB" id="A0A0S8FVM4"/>
<organism evidence="2 3">
    <name type="scientific">candidate division WOR_3 bacterium SM23_42</name>
    <dbReference type="NCBI Taxonomy" id="1703779"/>
    <lineage>
        <taxon>Bacteria</taxon>
        <taxon>Bacteria division WOR-3</taxon>
    </lineage>
</organism>
<evidence type="ECO:0000256" key="1">
    <source>
        <dbReference type="PROSITE-ProRule" id="PRU00339"/>
    </source>
</evidence>
<accession>A0A0S8FVM4</accession>
<evidence type="ECO:0000313" key="3">
    <source>
        <dbReference type="Proteomes" id="UP000051373"/>
    </source>
</evidence>
<feature type="repeat" description="TPR" evidence="1">
    <location>
        <begin position="628"/>
        <end position="661"/>
    </location>
</feature>
<dbReference type="Gene3D" id="1.25.40.10">
    <property type="entry name" value="Tetratricopeptide repeat domain"/>
    <property type="match status" value="1"/>
</dbReference>
<dbReference type="SUPFAM" id="SSF48452">
    <property type="entry name" value="TPR-like"/>
    <property type="match status" value="1"/>
</dbReference>
<sequence length="708" mass="80666">MQRNVCFFIIILNIIAGGCAPGYVEHLVTNQGAVIELDGARFEIPANSVAESTLIRIEKLGKAKRTYAQGFSLLGNSYVIEPETLVFLYPMQIVLPAKSKSANLGAKIGRGFVPLVDADIKGETLTVRVWHGGEYYLIENPKEYGIIEHTKTKEGLLLVSDIYISDYVRDFKDVLRRSGYDLPVWLFVNQPDLSIEDNVRLLHEGLRNLHSEYGDFRLDVVSFGVGGLVTHRYLTDSAYYQRDISSAVLAIGTPFLGTGLAYWNIAMIGKSPLRFFFIDGMGSNADDVACGSEFISLIQEKRRIPGHHYYDDPTENKNFASLYGLKVVDGSTVLEEKSGDGLVFTGSARLTAIEPSVFELDHFELFESPSVHKVIAEFVKLYRSFNWPMLFSAVWEGRESITVVNSTWERETKLHLRNDRDFDVLMEYNRNMLNSAPQSAILITNGDYDTYPAWYLQEKGVRQDVIIVNRSLLNIKDYARYLKRMGLPLTTSDKELERMQHKKGDGRKITISDQLMQVILKQKTRPVVFSTTVYQPEQYGYPLKLSGLVYEISESDIDIARTRQLLFEEFEFERLLSSPVDSINANLQNMILNYAAIAFQLAATLEDSGEYSEAIEVLEFARRFGIKPMFYYNEARIYFKMGMNDKANEILQRLLQIEATDVTLVKEVAKMYYDNGMREKAVMLLAVLSRDNPKDKELIDLIRKYRGE</sequence>